<gene>
    <name evidence="9" type="primary">mraY2_1</name>
    <name evidence="7" type="synonym">mraY</name>
    <name evidence="9" type="ORF">bsdE14_30180</name>
</gene>
<keyword evidence="7" id="KW-0131">Cell cycle</keyword>
<comment type="caution">
    <text evidence="9">The sequence shown here is derived from an EMBL/GenBank/DDBJ whole genome shotgun (WGS) entry which is preliminary data.</text>
</comment>
<evidence type="ECO:0000256" key="6">
    <source>
        <dbReference type="ARBA" id="ARBA00023136"/>
    </source>
</evidence>
<comment type="function">
    <text evidence="7">Catalyzes the initial step of the lipid cycle reactions in the biosynthesis of the cell wall peptidoglycan: transfers peptidoglycan precursor phospho-MurNAc-pentapeptide from UDP-MurNAc-pentapeptide onto the lipid carrier undecaprenyl phosphate, yielding undecaprenyl-pyrophosphoryl-MurNAc-pentapeptide, known as lipid I.</text>
</comment>
<dbReference type="PANTHER" id="PTHR22926:SF5">
    <property type="entry name" value="PHOSPHO-N-ACETYLMURAMOYL-PENTAPEPTIDE-TRANSFERASE HOMOLOG"/>
    <property type="match status" value="1"/>
</dbReference>
<dbReference type="EC" id="2.7.8.13" evidence="7 8"/>
<feature type="transmembrane region" description="Helical" evidence="7">
    <location>
        <begin position="175"/>
        <end position="191"/>
    </location>
</feature>
<feature type="transmembrane region" description="Helical" evidence="7">
    <location>
        <begin position="51"/>
        <end position="70"/>
    </location>
</feature>
<evidence type="ECO:0000256" key="4">
    <source>
        <dbReference type="ARBA" id="ARBA00022692"/>
    </source>
</evidence>
<proteinExistence type="inferred from homology"/>
<feature type="transmembrane region" description="Helical" evidence="7">
    <location>
        <begin position="6"/>
        <end position="30"/>
    </location>
</feature>
<evidence type="ECO:0000256" key="5">
    <source>
        <dbReference type="ARBA" id="ARBA00022989"/>
    </source>
</evidence>
<evidence type="ECO:0000256" key="7">
    <source>
        <dbReference type="HAMAP-Rule" id="MF_00038"/>
    </source>
</evidence>
<dbReference type="EMBL" id="BRXR01000001">
    <property type="protein sequence ID" value="GLC31608.1"/>
    <property type="molecule type" value="Genomic_DNA"/>
</dbReference>
<comment type="subcellular location">
    <subcellularLocation>
        <location evidence="7">Cell membrane</location>
        <topology evidence="7">Multi-pass membrane protein</topology>
    </subcellularLocation>
    <subcellularLocation>
        <location evidence="1">Membrane</location>
        <topology evidence="1">Multi-pass membrane protein</topology>
    </subcellularLocation>
</comment>
<dbReference type="InterPro" id="IPR000715">
    <property type="entry name" value="Glycosyl_transferase_4"/>
</dbReference>
<keyword evidence="7" id="KW-0573">Peptidoglycan synthesis</keyword>
<sequence>MNGMIILTVLVSFLISLIVGTLLIPSLGLLKLGQHIREEEPEHHQKKSGTPTFGGIIFILSIIITLLLMTKNIRNEGIIALLGLLGFGFIGFLDDAMKAVRKKNLGLRAYQKMLLLVIFSAGLAYYTCYILGYGTSILIPFSSKSIQLDVWYLPFIIFYFACTTNGANLTDGLDGLAATINLLIMTFFATLSFGLGHYSLCIFCTSVVGAVAGFLKFNMYPARVFMGDTGSLALGGAVATVAMILKLPLIILLVGIIYVVEILSVVLQVSSFKLRGKRLFKMSPIHFHYELSGWDETKIVSVFSIITVIFCFIAFLALRIPV</sequence>
<keyword evidence="7" id="KW-0133">Cell shape</keyword>
<keyword evidence="7" id="KW-1003">Cell membrane</keyword>
<protein>
    <recommendedName>
        <fullName evidence="7 8">Phospho-N-acetylmuramoyl-pentapeptide-transferase</fullName>
        <ecNumber evidence="7 8">2.7.8.13</ecNumber>
    </recommendedName>
    <alternativeName>
        <fullName evidence="7">UDP-MurNAc-pentapeptide phosphotransferase</fullName>
    </alternativeName>
</protein>
<evidence type="ECO:0000256" key="1">
    <source>
        <dbReference type="ARBA" id="ARBA00004141"/>
    </source>
</evidence>
<feature type="transmembrane region" description="Helical" evidence="7">
    <location>
        <begin position="114"/>
        <end position="139"/>
    </location>
</feature>
<keyword evidence="10" id="KW-1185">Reference proteome</keyword>
<evidence type="ECO:0000313" key="10">
    <source>
        <dbReference type="Proteomes" id="UP001208567"/>
    </source>
</evidence>
<evidence type="ECO:0000256" key="3">
    <source>
        <dbReference type="ARBA" id="ARBA00022679"/>
    </source>
</evidence>
<reference evidence="9 10" key="1">
    <citation type="journal article" date="2024" name="Int. J. Syst. Evol. Microbiol.">
        <title>Clostridium omnivorum sp. nov., isolated from anoxic soil under the treatment of reductive soil disinfestation.</title>
        <authorList>
            <person name="Ueki A."/>
            <person name="Tonouchi A."/>
            <person name="Kaku N."/>
            <person name="Honma S."/>
            <person name="Ueki K."/>
        </authorList>
    </citation>
    <scope>NUCLEOTIDE SEQUENCE [LARGE SCALE GENOMIC DNA]</scope>
    <source>
        <strain evidence="9 10">E14</strain>
    </source>
</reference>
<keyword evidence="7" id="KW-0961">Cell wall biogenesis/degradation</keyword>
<keyword evidence="7" id="KW-0479">Metal-binding</keyword>
<feature type="transmembrane region" description="Helical" evidence="7">
    <location>
        <begin position="299"/>
        <end position="320"/>
    </location>
</feature>
<organism evidence="9 10">
    <name type="scientific">Clostridium omnivorum</name>
    <dbReference type="NCBI Taxonomy" id="1604902"/>
    <lineage>
        <taxon>Bacteria</taxon>
        <taxon>Bacillati</taxon>
        <taxon>Bacillota</taxon>
        <taxon>Clostridia</taxon>
        <taxon>Eubacteriales</taxon>
        <taxon>Clostridiaceae</taxon>
        <taxon>Clostridium</taxon>
    </lineage>
</organism>
<dbReference type="HAMAP" id="MF_00038">
    <property type="entry name" value="MraY"/>
    <property type="match status" value="1"/>
</dbReference>
<keyword evidence="5 7" id="KW-1133">Transmembrane helix</keyword>
<comment type="cofactor">
    <cofactor evidence="7">
        <name>Mg(2+)</name>
        <dbReference type="ChEBI" id="CHEBI:18420"/>
    </cofactor>
</comment>
<dbReference type="PANTHER" id="PTHR22926">
    <property type="entry name" value="PHOSPHO-N-ACETYLMURAMOYL-PENTAPEPTIDE-TRANSFERASE"/>
    <property type="match status" value="1"/>
</dbReference>
<evidence type="ECO:0000256" key="8">
    <source>
        <dbReference type="NCBIfam" id="TIGR00445"/>
    </source>
</evidence>
<dbReference type="CDD" id="cd06852">
    <property type="entry name" value="GT_MraY"/>
    <property type="match status" value="1"/>
</dbReference>
<comment type="catalytic activity">
    <reaction evidence="7">
        <text>UDP-N-acetyl-alpha-D-muramoyl-L-alanyl-gamma-D-glutamyl-meso-2,6-diaminopimeloyl-D-alanyl-D-alanine + di-trans,octa-cis-undecaprenyl phosphate = di-trans,octa-cis-undecaprenyl diphospho-N-acetyl-alpha-D-muramoyl-L-alanyl-D-glutamyl-meso-2,6-diaminopimeloyl-D-alanyl-D-alanine + UMP</text>
        <dbReference type="Rhea" id="RHEA:28386"/>
        <dbReference type="ChEBI" id="CHEBI:57865"/>
        <dbReference type="ChEBI" id="CHEBI:60392"/>
        <dbReference type="ChEBI" id="CHEBI:61386"/>
        <dbReference type="ChEBI" id="CHEBI:61387"/>
        <dbReference type="EC" id="2.7.8.13"/>
    </reaction>
</comment>
<feature type="transmembrane region" description="Helical" evidence="7">
    <location>
        <begin position="76"/>
        <end position="93"/>
    </location>
</feature>
<keyword evidence="6 7" id="KW-0472">Membrane</keyword>
<dbReference type="NCBIfam" id="TIGR00445">
    <property type="entry name" value="mraY"/>
    <property type="match status" value="1"/>
</dbReference>
<keyword evidence="3 7" id="KW-0808">Transferase</keyword>
<feature type="transmembrane region" description="Helical" evidence="7">
    <location>
        <begin position="224"/>
        <end position="244"/>
    </location>
</feature>
<dbReference type="InterPro" id="IPR003524">
    <property type="entry name" value="PNAcMuramoyl-5peptid_Trfase"/>
</dbReference>
<comment type="pathway">
    <text evidence="7">Cell wall biogenesis; peptidoglycan biosynthesis.</text>
</comment>
<accession>A0ABQ5N8M7</accession>
<feature type="transmembrane region" description="Helical" evidence="7">
    <location>
        <begin position="250"/>
        <end position="272"/>
    </location>
</feature>
<evidence type="ECO:0000313" key="9">
    <source>
        <dbReference type="EMBL" id="GLC31608.1"/>
    </source>
</evidence>
<dbReference type="Proteomes" id="UP001208567">
    <property type="component" value="Unassembled WGS sequence"/>
</dbReference>
<dbReference type="InterPro" id="IPR018480">
    <property type="entry name" value="PNAcMuramoyl-5peptid_Trfase_CS"/>
</dbReference>
<keyword evidence="7" id="KW-0132">Cell division</keyword>
<feature type="transmembrane region" description="Helical" evidence="7">
    <location>
        <begin position="151"/>
        <end position="168"/>
    </location>
</feature>
<comment type="similarity">
    <text evidence="2 7">Belongs to the glycosyltransferase 4 family. MraY subfamily.</text>
</comment>
<keyword evidence="7" id="KW-0460">Magnesium</keyword>
<dbReference type="Pfam" id="PF00953">
    <property type="entry name" value="Glycos_transf_4"/>
    <property type="match status" value="1"/>
</dbReference>
<keyword evidence="4 7" id="KW-0812">Transmembrane</keyword>
<dbReference type="PROSITE" id="PS01348">
    <property type="entry name" value="MRAY_2"/>
    <property type="match status" value="1"/>
</dbReference>
<name>A0ABQ5N8M7_9CLOT</name>
<evidence type="ECO:0000256" key="2">
    <source>
        <dbReference type="ARBA" id="ARBA00005583"/>
    </source>
</evidence>